<dbReference type="InterPro" id="IPR012337">
    <property type="entry name" value="RNaseH-like_sf"/>
</dbReference>
<dbReference type="InterPro" id="IPR036397">
    <property type="entry name" value="RNaseH_sf"/>
</dbReference>
<protein>
    <recommendedName>
        <fullName evidence="5">DDE domain-containing protein</fullName>
    </recommendedName>
</protein>
<dbReference type="EMBL" id="BNJK01000002">
    <property type="protein sequence ID" value="GHP00335.1"/>
    <property type="molecule type" value="Genomic_DNA"/>
</dbReference>
<dbReference type="GO" id="GO:0003677">
    <property type="term" value="F:DNA binding"/>
    <property type="evidence" value="ECO:0007669"/>
    <property type="project" value="UniProtKB-KW"/>
</dbReference>
<dbReference type="AlphaFoldDB" id="A0A8J3IQX3"/>
<evidence type="ECO:0000313" key="7">
    <source>
        <dbReference type="Proteomes" id="UP000597444"/>
    </source>
</evidence>
<dbReference type="GO" id="GO:0006310">
    <property type="term" value="P:DNA recombination"/>
    <property type="evidence" value="ECO:0007669"/>
    <property type="project" value="UniProtKB-KW"/>
</dbReference>
<comment type="function">
    <text evidence="1">Involved in the transposition of the insertion sequence.</text>
</comment>
<keyword evidence="3" id="KW-0238">DNA-binding</keyword>
<dbReference type="InterPro" id="IPR052183">
    <property type="entry name" value="IS_Transposase"/>
</dbReference>
<organism evidence="6 7">
    <name type="scientific">Reticulibacter mediterranei</name>
    <dbReference type="NCBI Taxonomy" id="2778369"/>
    <lineage>
        <taxon>Bacteria</taxon>
        <taxon>Bacillati</taxon>
        <taxon>Chloroflexota</taxon>
        <taxon>Ktedonobacteria</taxon>
        <taxon>Ktedonobacterales</taxon>
        <taxon>Reticulibacteraceae</taxon>
        <taxon>Reticulibacter</taxon>
    </lineage>
</organism>
<dbReference type="InterPro" id="IPR032874">
    <property type="entry name" value="DDE_dom"/>
</dbReference>
<accession>A0A8J3IQX3</accession>
<evidence type="ECO:0000256" key="3">
    <source>
        <dbReference type="ARBA" id="ARBA00023125"/>
    </source>
</evidence>
<dbReference type="Pfam" id="PF13610">
    <property type="entry name" value="DDE_Tnp_IS240"/>
    <property type="match status" value="1"/>
</dbReference>
<sequence length="207" mass="24321">MRDLAEMFLERGFVFTHEAVRGWEARFAPLIAEHFQAKRRGQVGTSWYVDETYVKVHGKWCYLYRAIDRDGNLVDSMLSQKRDMEAVKRFFRQAVGTVGHVPERVTTDGHDSYPRAIREMLGNEVLHRCNPYLNNQVEQDHRGIKQRYYPMRGFGCFSSAARFCRAFDELRQFFRFRTTMNQSVPLAGQRALFRQRLATLQALVRVS</sequence>
<dbReference type="Gene3D" id="3.30.420.10">
    <property type="entry name" value="Ribonuclease H-like superfamily/Ribonuclease H"/>
    <property type="match status" value="1"/>
</dbReference>
<keyword evidence="2" id="KW-0815">Transposition</keyword>
<dbReference type="InterPro" id="IPR047930">
    <property type="entry name" value="Transpos_IS6"/>
</dbReference>
<dbReference type="Proteomes" id="UP000597444">
    <property type="component" value="Unassembled WGS sequence"/>
</dbReference>
<keyword evidence="4" id="KW-0233">DNA recombination</keyword>
<dbReference type="PANTHER" id="PTHR35528:SF3">
    <property type="entry name" value="BLL1675 PROTEIN"/>
    <property type="match status" value="1"/>
</dbReference>
<dbReference type="PANTHER" id="PTHR35528">
    <property type="entry name" value="BLL1675 PROTEIN"/>
    <property type="match status" value="1"/>
</dbReference>
<evidence type="ECO:0000256" key="4">
    <source>
        <dbReference type="ARBA" id="ARBA00023172"/>
    </source>
</evidence>
<proteinExistence type="predicted"/>
<dbReference type="SUPFAM" id="SSF53098">
    <property type="entry name" value="Ribonuclease H-like"/>
    <property type="match status" value="1"/>
</dbReference>
<reference evidence="6" key="1">
    <citation type="submission" date="2020-10" db="EMBL/GenBank/DDBJ databases">
        <title>Taxonomic study of unclassified bacteria belonging to the class Ktedonobacteria.</title>
        <authorList>
            <person name="Yabe S."/>
            <person name="Wang C.M."/>
            <person name="Zheng Y."/>
            <person name="Sakai Y."/>
            <person name="Cavaletti L."/>
            <person name="Monciardini P."/>
            <person name="Donadio S."/>
        </authorList>
    </citation>
    <scope>NUCLEOTIDE SEQUENCE</scope>
    <source>
        <strain evidence="6">ID150040</strain>
    </source>
</reference>
<comment type="caution">
    <text evidence="6">The sequence shown here is derived from an EMBL/GenBank/DDBJ whole genome shotgun (WGS) entry which is preliminary data.</text>
</comment>
<evidence type="ECO:0000259" key="5">
    <source>
        <dbReference type="Pfam" id="PF13610"/>
    </source>
</evidence>
<evidence type="ECO:0000256" key="1">
    <source>
        <dbReference type="ARBA" id="ARBA00002286"/>
    </source>
</evidence>
<feature type="domain" description="DDE" evidence="5">
    <location>
        <begin position="45"/>
        <end position="174"/>
    </location>
</feature>
<evidence type="ECO:0000256" key="2">
    <source>
        <dbReference type="ARBA" id="ARBA00022578"/>
    </source>
</evidence>
<dbReference type="NCBIfam" id="NF033587">
    <property type="entry name" value="transpos_IS6"/>
    <property type="match status" value="1"/>
</dbReference>
<name>A0A8J3IQX3_9CHLR</name>
<dbReference type="GO" id="GO:0032196">
    <property type="term" value="P:transposition"/>
    <property type="evidence" value="ECO:0007669"/>
    <property type="project" value="UniProtKB-KW"/>
</dbReference>
<evidence type="ECO:0000313" key="6">
    <source>
        <dbReference type="EMBL" id="GHP00335.1"/>
    </source>
</evidence>
<keyword evidence="7" id="KW-1185">Reference proteome</keyword>
<gene>
    <name evidence="6" type="ORF">KSF_103820</name>
</gene>